<sequence length="176" mass="18171">MYIERKQEETPATSILHKVADIPNGVTIKTTGLANGTVIAEATPLYPDANGLYAVLGTAKVVEVAAANAVNYSVAKGHTLLVGQKLYKDASTNVDISAINTTDPTKDVVTVSATLGAKAIGGLLSQGNVAQSVAITGESHTVQAGRNVFASGWVIAVVNKNMSPEPANKPALVQYV</sequence>
<dbReference type="OrthoDB" id="1257496at2"/>
<reference evidence="1 2" key="1">
    <citation type="submission" date="2019-03" db="EMBL/GenBank/DDBJ databases">
        <title>Genomic Encyclopedia of Type Strains, Phase III (KMG-III): the genomes of soil and plant-associated and newly described type strains.</title>
        <authorList>
            <person name="Whitman W."/>
        </authorList>
    </citation>
    <scope>NUCLEOTIDE SEQUENCE [LARGE SCALE GENOMIC DNA]</scope>
    <source>
        <strain evidence="1 2">CGMCC 1.12802</strain>
    </source>
</reference>
<dbReference type="RefSeq" id="WP_133944035.1">
    <property type="nucleotide sequence ID" value="NZ_SOEO01000002.1"/>
</dbReference>
<keyword evidence="2" id="KW-1185">Reference proteome</keyword>
<comment type="caution">
    <text evidence="1">The sequence shown here is derived from an EMBL/GenBank/DDBJ whole genome shotgun (WGS) entry which is preliminary data.</text>
</comment>
<evidence type="ECO:0000313" key="1">
    <source>
        <dbReference type="EMBL" id="TDX83984.1"/>
    </source>
</evidence>
<dbReference type="AlphaFoldDB" id="A0A4R8IEZ8"/>
<evidence type="ECO:0000313" key="2">
    <source>
        <dbReference type="Proteomes" id="UP000295313"/>
    </source>
</evidence>
<accession>A0A4R8IEZ8</accession>
<dbReference type="Proteomes" id="UP000295313">
    <property type="component" value="Unassembled WGS sequence"/>
</dbReference>
<protein>
    <submittedName>
        <fullName evidence="1">Uncharacterized protein</fullName>
    </submittedName>
</protein>
<name>A0A4R8IEZ8_9FLAO</name>
<organism evidence="1 2">
    <name type="scientific">Epilithonimonas xixisoli</name>
    <dbReference type="NCBI Taxonomy" id="1476462"/>
    <lineage>
        <taxon>Bacteria</taxon>
        <taxon>Pseudomonadati</taxon>
        <taxon>Bacteroidota</taxon>
        <taxon>Flavobacteriia</taxon>
        <taxon>Flavobacteriales</taxon>
        <taxon>Weeksellaceae</taxon>
        <taxon>Chryseobacterium group</taxon>
        <taxon>Epilithonimonas</taxon>
    </lineage>
</organism>
<gene>
    <name evidence="1" type="ORF">B0I22_1572</name>
</gene>
<proteinExistence type="predicted"/>
<dbReference type="EMBL" id="SOEO01000002">
    <property type="protein sequence ID" value="TDX83984.1"/>
    <property type="molecule type" value="Genomic_DNA"/>
</dbReference>